<comment type="similarity">
    <text evidence="2">Belongs to the ATP12 family.</text>
</comment>
<evidence type="ECO:0000256" key="3">
    <source>
        <dbReference type="ARBA" id="ARBA00022946"/>
    </source>
</evidence>
<evidence type="ECO:0000313" key="8">
    <source>
        <dbReference type="Proteomes" id="UP000799767"/>
    </source>
</evidence>
<dbReference type="Pfam" id="PF07542">
    <property type="entry name" value="ATP12"/>
    <property type="match status" value="1"/>
</dbReference>
<dbReference type="InterPro" id="IPR011419">
    <property type="entry name" value="ATP12_ATP_synth-F1-assembly"/>
</dbReference>
<dbReference type="OrthoDB" id="5322896at2759"/>
<keyword evidence="3" id="KW-0809">Transit peptide</keyword>
<dbReference type="AlphaFoldDB" id="A0A6A6PLH0"/>
<feature type="region of interest" description="Disordered" evidence="6">
    <location>
        <begin position="33"/>
        <end position="54"/>
    </location>
</feature>
<keyword evidence="4" id="KW-0496">Mitochondrion</keyword>
<protein>
    <recommendedName>
        <fullName evidence="9">ATP12-domain-containing protein</fullName>
    </recommendedName>
</protein>
<dbReference type="Gene3D" id="1.10.3580.10">
    <property type="entry name" value="ATP12 ATPase"/>
    <property type="match status" value="1"/>
</dbReference>
<evidence type="ECO:0000256" key="6">
    <source>
        <dbReference type="SAM" id="MobiDB-lite"/>
    </source>
</evidence>
<dbReference type="InterPro" id="IPR023335">
    <property type="entry name" value="ATP12_ortho_dom_sf"/>
</dbReference>
<name>A0A6A6PLH0_9PEZI</name>
<dbReference type="PANTHER" id="PTHR21013">
    <property type="entry name" value="ATP SYNTHASE MITOCHONDRIAL F1 COMPLEX ASSEMBLY FACTOR 2/ATP12 PROTEIN, MITOCHONDRIAL PRECURSOR"/>
    <property type="match status" value="1"/>
</dbReference>
<dbReference type="GeneID" id="54475445"/>
<feature type="non-terminal residue" evidence="7">
    <location>
        <position position="367"/>
    </location>
</feature>
<evidence type="ECO:0000256" key="2">
    <source>
        <dbReference type="ARBA" id="ARBA00008231"/>
    </source>
</evidence>
<keyword evidence="5" id="KW-0143">Chaperone</keyword>
<dbReference type="RefSeq" id="XP_033587490.1">
    <property type="nucleotide sequence ID" value="XM_033734443.1"/>
</dbReference>
<gene>
    <name evidence="7" type="ORF">BDY17DRAFT_302649</name>
</gene>
<evidence type="ECO:0000256" key="4">
    <source>
        <dbReference type="ARBA" id="ARBA00023128"/>
    </source>
</evidence>
<feature type="compositionally biased region" description="Pro residues" evidence="6">
    <location>
        <begin position="40"/>
        <end position="52"/>
    </location>
</feature>
<dbReference type="SUPFAM" id="SSF160909">
    <property type="entry name" value="ATP12-like"/>
    <property type="match status" value="1"/>
</dbReference>
<evidence type="ECO:0000256" key="1">
    <source>
        <dbReference type="ARBA" id="ARBA00004173"/>
    </source>
</evidence>
<dbReference type="GO" id="GO:0033615">
    <property type="term" value="P:mitochondrial proton-transporting ATP synthase complex assembly"/>
    <property type="evidence" value="ECO:0007669"/>
    <property type="project" value="TreeGrafter"/>
</dbReference>
<organism evidence="7 8">
    <name type="scientific">Neohortaea acidophila</name>
    <dbReference type="NCBI Taxonomy" id="245834"/>
    <lineage>
        <taxon>Eukaryota</taxon>
        <taxon>Fungi</taxon>
        <taxon>Dikarya</taxon>
        <taxon>Ascomycota</taxon>
        <taxon>Pezizomycotina</taxon>
        <taxon>Dothideomycetes</taxon>
        <taxon>Dothideomycetidae</taxon>
        <taxon>Mycosphaerellales</taxon>
        <taxon>Teratosphaeriaceae</taxon>
        <taxon>Neohortaea</taxon>
    </lineage>
</organism>
<evidence type="ECO:0000256" key="5">
    <source>
        <dbReference type="ARBA" id="ARBA00023186"/>
    </source>
</evidence>
<dbReference type="Proteomes" id="UP000799767">
    <property type="component" value="Unassembled WGS sequence"/>
</dbReference>
<reference evidence="7" key="1">
    <citation type="journal article" date="2020" name="Stud. Mycol.">
        <title>101 Dothideomycetes genomes: a test case for predicting lifestyles and emergence of pathogens.</title>
        <authorList>
            <person name="Haridas S."/>
            <person name="Albert R."/>
            <person name="Binder M."/>
            <person name="Bloem J."/>
            <person name="Labutti K."/>
            <person name="Salamov A."/>
            <person name="Andreopoulos B."/>
            <person name="Baker S."/>
            <person name="Barry K."/>
            <person name="Bills G."/>
            <person name="Bluhm B."/>
            <person name="Cannon C."/>
            <person name="Castanera R."/>
            <person name="Culley D."/>
            <person name="Daum C."/>
            <person name="Ezra D."/>
            <person name="Gonzalez J."/>
            <person name="Henrissat B."/>
            <person name="Kuo A."/>
            <person name="Liang C."/>
            <person name="Lipzen A."/>
            <person name="Lutzoni F."/>
            <person name="Magnuson J."/>
            <person name="Mondo S."/>
            <person name="Nolan M."/>
            <person name="Ohm R."/>
            <person name="Pangilinan J."/>
            <person name="Park H.-J."/>
            <person name="Ramirez L."/>
            <person name="Alfaro M."/>
            <person name="Sun H."/>
            <person name="Tritt A."/>
            <person name="Yoshinaga Y."/>
            <person name="Zwiers L.-H."/>
            <person name="Turgeon B."/>
            <person name="Goodwin S."/>
            <person name="Spatafora J."/>
            <person name="Crous P."/>
            <person name="Grigoriev I."/>
        </authorList>
    </citation>
    <scope>NUCLEOTIDE SEQUENCE</scope>
    <source>
        <strain evidence="7">CBS 113389</strain>
    </source>
</reference>
<evidence type="ECO:0008006" key="9">
    <source>
        <dbReference type="Google" id="ProtNLM"/>
    </source>
</evidence>
<comment type="subcellular location">
    <subcellularLocation>
        <location evidence="1">Mitochondrion</location>
    </subcellularLocation>
</comment>
<dbReference type="InterPro" id="IPR042272">
    <property type="entry name" value="ATP12_ATP_synth-F1-assembly_N"/>
</dbReference>
<proteinExistence type="inferred from homology"/>
<sequence length="367" mass="40527">MAIPYNRVVTATSSLSVRRTLRLNSRCLLHTTSATQATPVPHPTVPGPPPDAPQAAVTYAADRVARKRQHVEALRQSQEAKANPAKPTSVLQKRFWKNVSVKETTEGLQIHLDTRPVRNSKRQVITLPPSKRALASAIALEWDQLVNAQQALKQHYVPLTSLTSRATDLETADADEGLGNKIRENIINTLMRYLATDTLLCWAPAQNRYSPDRPGVKSLRERQKDIAEPIIAFLTAHIFPGLEIVPILGEDSIVPIAQPEITRQVIRGWMSRLPANELAALERGTLATKSVLVAARLLVEWSTEFAHLRTSQQAPDVAAERFGIEAAAEAASLEVLHQTAQWGEVEDTHDVDKEDLKRQLGSVVLIV</sequence>
<evidence type="ECO:0000313" key="7">
    <source>
        <dbReference type="EMBL" id="KAF2480920.1"/>
    </source>
</evidence>
<dbReference type="GO" id="GO:0005739">
    <property type="term" value="C:mitochondrion"/>
    <property type="evidence" value="ECO:0007669"/>
    <property type="project" value="UniProtKB-SubCell"/>
</dbReference>
<accession>A0A6A6PLH0</accession>
<dbReference type="PANTHER" id="PTHR21013:SF10">
    <property type="entry name" value="ATP SYNTHASE MITOCHONDRIAL F1 COMPLEX ASSEMBLY FACTOR 2"/>
    <property type="match status" value="1"/>
</dbReference>
<dbReference type="Gene3D" id="3.30.2180.10">
    <property type="entry name" value="ATP12-like"/>
    <property type="match status" value="1"/>
</dbReference>
<dbReference type="EMBL" id="MU001639">
    <property type="protein sequence ID" value="KAF2480920.1"/>
    <property type="molecule type" value="Genomic_DNA"/>
</dbReference>
<keyword evidence="8" id="KW-1185">Reference proteome</keyword>